<feature type="region of interest" description="Disordered" evidence="1">
    <location>
        <begin position="96"/>
        <end position="119"/>
    </location>
</feature>
<reference evidence="2 3" key="1">
    <citation type="journal article" date="2023" name="Plants (Basel)">
        <title>Bridging the Gap: Combining Genomics and Transcriptomics Approaches to Understand Stylosanthes scabra, an Orphan Legume from the Brazilian Caatinga.</title>
        <authorList>
            <person name="Ferreira-Neto J.R.C."/>
            <person name="da Silva M.D."/>
            <person name="Binneck E."/>
            <person name="de Melo N.F."/>
            <person name="da Silva R.H."/>
            <person name="de Melo A.L.T.M."/>
            <person name="Pandolfi V."/>
            <person name="Bustamante F.O."/>
            <person name="Brasileiro-Vidal A.C."/>
            <person name="Benko-Iseppon A.M."/>
        </authorList>
    </citation>
    <scope>NUCLEOTIDE SEQUENCE [LARGE SCALE GENOMIC DNA]</scope>
    <source>
        <tissue evidence="2">Leaves</tissue>
    </source>
</reference>
<dbReference type="Proteomes" id="UP001341840">
    <property type="component" value="Unassembled WGS sequence"/>
</dbReference>
<comment type="caution">
    <text evidence="2">The sequence shown here is derived from an EMBL/GenBank/DDBJ whole genome shotgun (WGS) entry which is preliminary data.</text>
</comment>
<organism evidence="2 3">
    <name type="scientific">Stylosanthes scabra</name>
    <dbReference type="NCBI Taxonomy" id="79078"/>
    <lineage>
        <taxon>Eukaryota</taxon>
        <taxon>Viridiplantae</taxon>
        <taxon>Streptophyta</taxon>
        <taxon>Embryophyta</taxon>
        <taxon>Tracheophyta</taxon>
        <taxon>Spermatophyta</taxon>
        <taxon>Magnoliopsida</taxon>
        <taxon>eudicotyledons</taxon>
        <taxon>Gunneridae</taxon>
        <taxon>Pentapetalae</taxon>
        <taxon>rosids</taxon>
        <taxon>fabids</taxon>
        <taxon>Fabales</taxon>
        <taxon>Fabaceae</taxon>
        <taxon>Papilionoideae</taxon>
        <taxon>50 kb inversion clade</taxon>
        <taxon>dalbergioids sensu lato</taxon>
        <taxon>Dalbergieae</taxon>
        <taxon>Pterocarpus clade</taxon>
        <taxon>Stylosanthes</taxon>
    </lineage>
</organism>
<accession>A0ABU6WUV2</accession>
<evidence type="ECO:0000256" key="1">
    <source>
        <dbReference type="SAM" id="MobiDB-lite"/>
    </source>
</evidence>
<proteinExistence type="predicted"/>
<evidence type="ECO:0000313" key="2">
    <source>
        <dbReference type="EMBL" id="MED6187863.1"/>
    </source>
</evidence>
<evidence type="ECO:0000313" key="3">
    <source>
        <dbReference type="Proteomes" id="UP001341840"/>
    </source>
</evidence>
<gene>
    <name evidence="2" type="ORF">PIB30_080521</name>
</gene>
<sequence length="119" mass="13149">MGSINVYPHRYRAAAHTGVTCKSRFVNCVAARLYHAAARLHGQHSNLKPPTFSQPCTSHNISIPRENDPNSILGILTGCKLCKTFSKSARISHRWKSTSAEVKKNQELQDSVDENATTS</sequence>
<dbReference type="EMBL" id="JASCZI010182417">
    <property type="protein sequence ID" value="MED6187863.1"/>
    <property type="molecule type" value="Genomic_DNA"/>
</dbReference>
<name>A0ABU6WUV2_9FABA</name>
<keyword evidence="3" id="KW-1185">Reference proteome</keyword>
<protein>
    <submittedName>
        <fullName evidence="2">Uncharacterized protein</fullName>
    </submittedName>
</protein>